<dbReference type="Gene3D" id="3.90.550.10">
    <property type="entry name" value="Spore Coat Polysaccharide Biosynthesis Protein SpsA, Chain A"/>
    <property type="match status" value="1"/>
</dbReference>
<keyword evidence="4" id="KW-1133">Transmembrane helix</keyword>
<feature type="transmembrane region" description="Helical" evidence="4">
    <location>
        <begin position="335"/>
        <end position="354"/>
    </location>
</feature>
<dbReference type="EMBL" id="DVHE01000003">
    <property type="protein sequence ID" value="HIR49715.1"/>
    <property type="molecule type" value="Genomic_DNA"/>
</dbReference>
<keyword evidence="2" id="KW-0328">Glycosyltransferase</keyword>
<reference evidence="5" key="2">
    <citation type="journal article" date="2021" name="PeerJ">
        <title>Extensive microbial diversity within the chicken gut microbiome revealed by metagenomics and culture.</title>
        <authorList>
            <person name="Gilroy R."/>
            <person name="Ravi A."/>
            <person name="Getino M."/>
            <person name="Pursley I."/>
            <person name="Horton D.L."/>
            <person name="Alikhan N.F."/>
            <person name="Baker D."/>
            <person name="Gharbi K."/>
            <person name="Hall N."/>
            <person name="Watson M."/>
            <person name="Adriaenssens E.M."/>
            <person name="Foster-Nyarko E."/>
            <person name="Jarju S."/>
            <person name="Secka A."/>
            <person name="Antonio M."/>
            <person name="Oren A."/>
            <person name="Chaudhuri R.R."/>
            <person name="La Ragione R."/>
            <person name="Hildebrand F."/>
            <person name="Pallen M.J."/>
        </authorList>
    </citation>
    <scope>NUCLEOTIDE SEQUENCE</scope>
    <source>
        <strain evidence="5">ChiBcec15-4380</strain>
    </source>
</reference>
<organism evidence="5 6">
    <name type="scientific">Candidatus Avoscillospira avicola</name>
    <dbReference type="NCBI Taxonomy" id="2840706"/>
    <lineage>
        <taxon>Bacteria</taxon>
        <taxon>Bacillati</taxon>
        <taxon>Bacillota</taxon>
        <taxon>Clostridia</taxon>
        <taxon>Eubacteriales</taxon>
        <taxon>Oscillospiraceae</taxon>
        <taxon>Oscillospiraceae incertae sedis</taxon>
        <taxon>Candidatus Avoscillospira</taxon>
    </lineage>
</organism>
<proteinExistence type="inferred from homology"/>
<comment type="similarity">
    <text evidence="1">Belongs to the glycosyltransferase 2 family.</text>
</comment>
<dbReference type="Pfam" id="PF13641">
    <property type="entry name" value="Glyco_tranf_2_3"/>
    <property type="match status" value="1"/>
</dbReference>
<protein>
    <submittedName>
        <fullName evidence="5">Glycosyltransferase family 2 protein</fullName>
    </submittedName>
</protein>
<evidence type="ECO:0000256" key="1">
    <source>
        <dbReference type="ARBA" id="ARBA00006739"/>
    </source>
</evidence>
<keyword evidence="3" id="KW-0808">Transferase</keyword>
<feature type="transmembrane region" description="Helical" evidence="4">
    <location>
        <begin position="374"/>
        <end position="396"/>
    </location>
</feature>
<dbReference type="SUPFAM" id="SSF53448">
    <property type="entry name" value="Nucleotide-diphospho-sugar transferases"/>
    <property type="match status" value="1"/>
</dbReference>
<evidence type="ECO:0000313" key="6">
    <source>
        <dbReference type="Proteomes" id="UP000824239"/>
    </source>
</evidence>
<dbReference type="AlphaFoldDB" id="A0A9D1AQG9"/>
<accession>A0A9D1AQG9</accession>
<dbReference type="PANTHER" id="PTHR43630">
    <property type="entry name" value="POLY-BETA-1,6-N-ACETYL-D-GLUCOSAMINE SYNTHASE"/>
    <property type="match status" value="1"/>
</dbReference>
<dbReference type="PANTHER" id="PTHR43630:SF1">
    <property type="entry name" value="POLY-BETA-1,6-N-ACETYL-D-GLUCOSAMINE SYNTHASE"/>
    <property type="match status" value="1"/>
</dbReference>
<evidence type="ECO:0000256" key="4">
    <source>
        <dbReference type="SAM" id="Phobius"/>
    </source>
</evidence>
<gene>
    <name evidence="5" type="ORF">IAA53_00270</name>
</gene>
<dbReference type="InterPro" id="IPR029044">
    <property type="entry name" value="Nucleotide-diphossugar_trans"/>
</dbReference>
<dbReference type="CDD" id="cd06438">
    <property type="entry name" value="EpsO_like"/>
    <property type="match status" value="1"/>
</dbReference>
<dbReference type="GO" id="GO:0016757">
    <property type="term" value="F:glycosyltransferase activity"/>
    <property type="evidence" value="ECO:0007669"/>
    <property type="project" value="UniProtKB-KW"/>
</dbReference>
<comment type="caution">
    <text evidence="5">The sequence shown here is derived from an EMBL/GenBank/DDBJ whole genome shotgun (WGS) entry which is preliminary data.</text>
</comment>
<evidence type="ECO:0000313" key="5">
    <source>
        <dbReference type="EMBL" id="HIR49715.1"/>
    </source>
</evidence>
<sequence>MEPIEVIRILNFSLAALFVLCYAYQFFYLAVPFLKKDKPHGPAKLHRYAVLISARNEEAVIGHLLDSIRGQDYPSDLVTTFVIADNCTDATAEVARQHGAVVYERFNRVKVGKGYAMNELLAHIDRDYGKVFDGFFVFDADNLLEPDYITQMNRTFSDGYEIITSYRNSKNYADNWVSSGYALWFLREAAFLNHPRHLLKTSCAVSGTGFCFSRRILEQRGGWNFFLLTEDIEFTIANVVAGERVGYCKDAVFYDEQPTTFRQSCRQRMRWARGYVQVFQAYGLKLLKGIPQRNGFACFDMAMAIMPAIVLTVVGIGTNAAAAVLGFLAGQNVLIALWSATQFLVNSYLLMLFVGAVTTLSEWKHIRATTAQKIFYVFTFPLFMLTYIPISFAALFKRVEWKPIEHSVSVSLADINRRAG</sequence>
<evidence type="ECO:0000256" key="3">
    <source>
        <dbReference type="ARBA" id="ARBA00022679"/>
    </source>
</evidence>
<dbReference type="Proteomes" id="UP000824239">
    <property type="component" value="Unassembled WGS sequence"/>
</dbReference>
<keyword evidence="4" id="KW-0812">Transmembrane</keyword>
<evidence type="ECO:0000256" key="2">
    <source>
        <dbReference type="ARBA" id="ARBA00022676"/>
    </source>
</evidence>
<keyword evidence="4" id="KW-0472">Membrane</keyword>
<feature type="transmembrane region" description="Helical" evidence="4">
    <location>
        <begin position="302"/>
        <end position="329"/>
    </location>
</feature>
<name>A0A9D1AQG9_9FIRM</name>
<reference evidence="5" key="1">
    <citation type="submission" date="2020-10" db="EMBL/GenBank/DDBJ databases">
        <authorList>
            <person name="Gilroy R."/>
        </authorList>
    </citation>
    <scope>NUCLEOTIDE SEQUENCE</scope>
    <source>
        <strain evidence="5">ChiBcec15-4380</strain>
    </source>
</reference>
<feature type="transmembrane region" description="Helical" evidence="4">
    <location>
        <begin position="12"/>
        <end position="34"/>
    </location>
</feature>